<dbReference type="AlphaFoldDB" id="A0AA35TL41"/>
<proteinExistence type="inferred from homology"/>
<evidence type="ECO:0000256" key="1">
    <source>
        <dbReference type="ARBA" id="ARBA00022490"/>
    </source>
</evidence>
<comment type="subcellular location">
    <subcellularLocation>
        <location evidence="4">Cytoplasm</location>
    </subcellularLocation>
    <subcellularLocation>
        <location evidence="4">Nucleus</location>
    </subcellularLocation>
</comment>
<reference evidence="5" key="1">
    <citation type="submission" date="2023-03" db="EMBL/GenBank/DDBJ databases">
        <authorList>
            <person name="Steffen K."/>
            <person name="Cardenas P."/>
        </authorList>
    </citation>
    <scope>NUCLEOTIDE SEQUENCE</scope>
</reference>
<comment type="subunit">
    <text evidence="4">Component of the proteasome complex.</text>
</comment>
<dbReference type="GO" id="GO:0051603">
    <property type="term" value="P:proteolysis involved in protein catabolic process"/>
    <property type="evidence" value="ECO:0007669"/>
    <property type="project" value="InterPro"/>
</dbReference>
<dbReference type="InterPro" id="IPR016050">
    <property type="entry name" value="Proteasome_bsu_CS"/>
</dbReference>
<dbReference type="Pfam" id="PF00227">
    <property type="entry name" value="Proteasome"/>
    <property type="match status" value="1"/>
</dbReference>
<sequence length="206" mass="23470">MHRESADEVVEIRTEGMELDFRVPTQHQVQRDWSPYSMNGGTVLALAGEDFAVIASDTRLSEGFQIYSRDYPKTYQLSDNMVLGCCGFHGDVLTVTKNIKSRIKDYEHLHRKKMSCAAVAQRLSVMLYSRRFFPYYAFNILAGLDNEGRGCVYSFDVVGSYDRETYRAGGSASSMLQPLLDNQARRQNTLRGSHLGKIRRKTGRIY</sequence>
<dbReference type="EMBL" id="CASHTH010003755">
    <property type="protein sequence ID" value="CAI8048876.1"/>
    <property type="molecule type" value="Genomic_DNA"/>
</dbReference>
<organism evidence="5 6">
    <name type="scientific">Geodia barretti</name>
    <name type="common">Barrett's horny sponge</name>
    <dbReference type="NCBI Taxonomy" id="519541"/>
    <lineage>
        <taxon>Eukaryota</taxon>
        <taxon>Metazoa</taxon>
        <taxon>Porifera</taxon>
        <taxon>Demospongiae</taxon>
        <taxon>Heteroscleromorpha</taxon>
        <taxon>Tetractinellida</taxon>
        <taxon>Astrophorina</taxon>
        <taxon>Geodiidae</taxon>
        <taxon>Geodia</taxon>
    </lineage>
</organism>
<comment type="caution">
    <text evidence="5">The sequence shown here is derived from an EMBL/GenBank/DDBJ whole genome shotgun (WGS) entry which is preliminary data.</text>
</comment>
<dbReference type="Proteomes" id="UP001174909">
    <property type="component" value="Unassembled WGS sequence"/>
</dbReference>
<dbReference type="GO" id="GO:0005634">
    <property type="term" value="C:nucleus"/>
    <property type="evidence" value="ECO:0007669"/>
    <property type="project" value="UniProtKB-SubCell"/>
</dbReference>
<dbReference type="SUPFAM" id="SSF56235">
    <property type="entry name" value="N-terminal nucleophile aminohydrolases (Ntn hydrolases)"/>
    <property type="match status" value="1"/>
</dbReference>
<dbReference type="Gene3D" id="3.60.20.10">
    <property type="entry name" value="Glutamine Phosphoribosylpyrophosphate, subunit 1, domain 1"/>
    <property type="match status" value="1"/>
</dbReference>
<keyword evidence="3 4" id="KW-0539">Nucleus</keyword>
<protein>
    <recommendedName>
        <fullName evidence="4">Proteasome subunit beta</fullName>
    </recommendedName>
</protein>
<gene>
    <name evidence="5" type="ORF">GBAR_LOCUS26935</name>
</gene>
<comment type="similarity">
    <text evidence="4">Belongs to the peptidase T1B family.</text>
</comment>
<dbReference type="PANTHER" id="PTHR32194:SF2">
    <property type="entry name" value="PROTEASOME SUBUNIT BETA TYPE-1"/>
    <property type="match status" value="1"/>
</dbReference>
<evidence type="ECO:0000313" key="6">
    <source>
        <dbReference type="Proteomes" id="UP001174909"/>
    </source>
</evidence>
<dbReference type="InterPro" id="IPR001353">
    <property type="entry name" value="Proteasome_sua/b"/>
</dbReference>
<keyword evidence="2 4" id="KW-0647">Proteasome</keyword>
<comment type="function">
    <text evidence="4">Component of the proteasome, a multicatalytic proteinase complex which is characterized by its ability to cleave peptides with Arg, Phe, Tyr, Leu, and Glu adjacent to the leaving group at neutral or slightly basic pH. The proteasome has an ATP-dependent proteolytic activity.</text>
</comment>
<accession>A0AA35TL41</accession>
<evidence type="ECO:0000313" key="5">
    <source>
        <dbReference type="EMBL" id="CAI8048876.1"/>
    </source>
</evidence>
<name>A0AA35TL41_GEOBA</name>
<dbReference type="PROSITE" id="PS00854">
    <property type="entry name" value="PROTEASOME_BETA_1"/>
    <property type="match status" value="1"/>
</dbReference>
<dbReference type="PROSITE" id="PS51476">
    <property type="entry name" value="PROTEASOME_BETA_2"/>
    <property type="match status" value="1"/>
</dbReference>
<evidence type="ECO:0000256" key="3">
    <source>
        <dbReference type="ARBA" id="ARBA00023242"/>
    </source>
</evidence>
<dbReference type="InterPro" id="IPR029055">
    <property type="entry name" value="Ntn_hydrolases_N"/>
</dbReference>
<evidence type="ECO:0000256" key="2">
    <source>
        <dbReference type="ARBA" id="ARBA00022942"/>
    </source>
</evidence>
<dbReference type="GO" id="GO:0005737">
    <property type="term" value="C:cytoplasm"/>
    <property type="evidence" value="ECO:0007669"/>
    <property type="project" value="UniProtKB-SubCell"/>
</dbReference>
<dbReference type="GO" id="GO:0005839">
    <property type="term" value="C:proteasome core complex"/>
    <property type="evidence" value="ECO:0007669"/>
    <property type="project" value="InterPro"/>
</dbReference>
<dbReference type="InterPro" id="IPR023333">
    <property type="entry name" value="Proteasome_suB-type"/>
</dbReference>
<dbReference type="PANTHER" id="PTHR32194">
    <property type="entry name" value="METALLOPROTEASE TLDD"/>
    <property type="match status" value="1"/>
</dbReference>
<keyword evidence="1 4" id="KW-0963">Cytoplasm</keyword>
<keyword evidence="6" id="KW-1185">Reference proteome</keyword>
<evidence type="ECO:0000256" key="4">
    <source>
        <dbReference type="RuleBase" id="RU004203"/>
    </source>
</evidence>
<dbReference type="FunFam" id="3.60.20.10:FF:000027">
    <property type="entry name" value="Proteasome subunit beta type-6"/>
    <property type="match status" value="1"/>
</dbReference>